<dbReference type="EMBL" id="QFQS01000037">
    <property type="protein sequence ID" value="PZQ94271.1"/>
    <property type="molecule type" value="Genomic_DNA"/>
</dbReference>
<evidence type="ECO:0000313" key="1">
    <source>
        <dbReference type="EMBL" id="PZQ94271.1"/>
    </source>
</evidence>
<comment type="caution">
    <text evidence="1">The sequence shown here is derived from an EMBL/GenBank/DDBJ whole genome shotgun (WGS) entry which is preliminary data.</text>
</comment>
<name>A0A2W5RV04_CERSP</name>
<dbReference type="Proteomes" id="UP000248975">
    <property type="component" value="Unassembled WGS sequence"/>
</dbReference>
<protein>
    <submittedName>
        <fullName evidence="1">Uncharacterized protein</fullName>
    </submittedName>
</protein>
<sequence length="97" mass="11098">MPDLSDFSLGQFEATKLALEEAENSGRGAAFQLNVEIQHLNCSDQKAEIVTCSYEMRPALDLQGTRFGDWKPVRRSFRKNFWTRTWVEAEKSNPEAT</sequence>
<organism evidence="1 2">
    <name type="scientific">Cereibacter sphaeroides</name>
    <name type="common">Rhodobacter sphaeroides</name>
    <dbReference type="NCBI Taxonomy" id="1063"/>
    <lineage>
        <taxon>Bacteria</taxon>
        <taxon>Pseudomonadati</taxon>
        <taxon>Pseudomonadota</taxon>
        <taxon>Alphaproteobacteria</taxon>
        <taxon>Rhodobacterales</taxon>
        <taxon>Paracoccaceae</taxon>
        <taxon>Cereibacter</taxon>
    </lineage>
</organism>
<accession>A0A2W5RV04</accession>
<dbReference type="AlphaFoldDB" id="A0A2W5RV04"/>
<reference evidence="1 2" key="1">
    <citation type="submission" date="2017-08" db="EMBL/GenBank/DDBJ databases">
        <title>Infants hospitalized years apart are colonized by the same room-sourced microbial strains.</title>
        <authorList>
            <person name="Brooks B."/>
            <person name="Olm M.R."/>
            <person name="Firek B.A."/>
            <person name="Baker R."/>
            <person name="Thomas B.C."/>
            <person name="Morowitz M.J."/>
            <person name="Banfield J.F."/>
        </authorList>
    </citation>
    <scope>NUCLEOTIDE SEQUENCE [LARGE SCALE GENOMIC DNA]</scope>
    <source>
        <strain evidence="1">S2_003_000_R2_11</strain>
    </source>
</reference>
<proteinExistence type="predicted"/>
<evidence type="ECO:0000313" key="2">
    <source>
        <dbReference type="Proteomes" id="UP000248975"/>
    </source>
</evidence>
<gene>
    <name evidence="1" type="ORF">DI533_22600</name>
</gene>